<dbReference type="AlphaFoldDB" id="A0AAV1D7M2"/>
<name>A0AAV1D7M2_OLDCO</name>
<sequence>MGSSLIEKNETKKQPQSGEKVKDHQELKDGHHDHHLEKKRAGDGQSAAKVTWKVPHPKSGERQPGFNLDYDPPQTHPPVHN</sequence>
<reference evidence="2" key="1">
    <citation type="submission" date="2023-03" db="EMBL/GenBank/DDBJ databases">
        <authorList>
            <person name="Julca I."/>
        </authorList>
    </citation>
    <scope>NUCLEOTIDE SEQUENCE</scope>
</reference>
<feature type="compositionally biased region" description="Basic and acidic residues" evidence="1">
    <location>
        <begin position="7"/>
        <end position="42"/>
    </location>
</feature>
<feature type="region of interest" description="Disordered" evidence="1">
    <location>
        <begin position="1"/>
        <end position="81"/>
    </location>
</feature>
<keyword evidence="3" id="KW-1185">Reference proteome</keyword>
<organism evidence="2 3">
    <name type="scientific">Oldenlandia corymbosa var. corymbosa</name>
    <dbReference type="NCBI Taxonomy" id="529605"/>
    <lineage>
        <taxon>Eukaryota</taxon>
        <taxon>Viridiplantae</taxon>
        <taxon>Streptophyta</taxon>
        <taxon>Embryophyta</taxon>
        <taxon>Tracheophyta</taxon>
        <taxon>Spermatophyta</taxon>
        <taxon>Magnoliopsida</taxon>
        <taxon>eudicotyledons</taxon>
        <taxon>Gunneridae</taxon>
        <taxon>Pentapetalae</taxon>
        <taxon>asterids</taxon>
        <taxon>lamiids</taxon>
        <taxon>Gentianales</taxon>
        <taxon>Rubiaceae</taxon>
        <taxon>Rubioideae</taxon>
        <taxon>Spermacoceae</taxon>
        <taxon>Hedyotis-Oldenlandia complex</taxon>
        <taxon>Oldenlandia</taxon>
    </lineage>
</organism>
<protein>
    <submittedName>
        <fullName evidence="2">OLC1v1002148C1</fullName>
    </submittedName>
</protein>
<accession>A0AAV1D7M2</accession>
<proteinExistence type="predicted"/>
<evidence type="ECO:0000313" key="3">
    <source>
        <dbReference type="Proteomes" id="UP001161247"/>
    </source>
</evidence>
<dbReference type="EMBL" id="OX459121">
    <property type="protein sequence ID" value="CAI9103628.1"/>
    <property type="molecule type" value="Genomic_DNA"/>
</dbReference>
<evidence type="ECO:0000256" key="1">
    <source>
        <dbReference type="SAM" id="MobiDB-lite"/>
    </source>
</evidence>
<dbReference type="Proteomes" id="UP001161247">
    <property type="component" value="Chromosome 4"/>
</dbReference>
<gene>
    <name evidence="2" type="ORF">OLC1_LOCUS12748</name>
</gene>
<evidence type="ECO:0000313" key="2">
    <source>
        <dbReference type="EMBL" id="CAI9103628.1"/>
    </source>
</evidence>